<keyword evidence="1" id="KW-1133">Transmembrane helix</keyword>
<evidence type="ECO:0000256" key="1">
    <source>
        <dbReference type="SAM" id="Phobius"/>
    </source>
</evidence>
<gene>
    <name evidence="2" type="ORF">ATL41_1992</name>
</gene>
<dbReference type="AlphaFoldDB" id="A0A2A9EE93"/>
<accession>A0A2A9EE93</accession>
<dbReference type="OrthoDB" id="9954754at2"/>
<sequence>MHQIRPGIVFTARGPRRALWFLLFFALLALGWSLSKTYGAFTGPSELLESTSRVARWTGWELRLPTRLVYPVGVVASAIGLRCLYVALRTGTSQHGFVDYEVVPTGLRIIRSRMLGRARSIVVPHGQHARIHAVLTVSQRGGIERYYRFTFASSQGSFTFQSQVHVETLSLASLEEAADQLGITLETTGAATEMQRRGSIPPTELLGRP</sequence>
<dbReference type="RefSeq" id="WP_098458318.1">
    <property type="nucleotide sequence ID" value="NZ_PDJH01000001.1"/>
</dbReference>
<protein>
    <submittedName>
        <fullName evidence="2">Uncharacterized protein</fullName>
    </submittedName>
</protein>
<comment type="caution">
    <text evidence="2">The sequence shown here is derived from an EMBL/GenBank/DDBJ whole genome shotgun (WGS) entry which is preliminary data.</text>
</comment>
<evidence type="ECO:0000313" key="3">
    <source>
        <dbReference type="Proteomes" id="UP000221394"/>
    </source>
</evidence>
<keyword evidence="3" id="KW-1185">Reference proteome</keyword>
<proteinExistence type="predicted"/>
<organism evidence="2 3">
    <name type="scientific">Flavimobilis soli</name>
    <dbReference type="NCBI Taxonomy" id="442709"/>
    <lineage>
        <taxon>Bacteria</taxon>
        <taxon>Bacillati</taxon>
        <taxon>Actinomycetota</taxon>
        <taxon>Actinomycetes</taxon>
        <taxon>Micrococcales</taxon>
        <taxon>Jonesiaceae</taxon>
        <taxon>Flavimobilis</taxon>
    </lineage>
</organism>
<reference evidence="2 3" key="1">
    <citation type="submission" date="2017-10" db="EMBL/GenBank/DDBJ databases">
        <title>Sequencing the genomes of 1000 actinobacteria strains.</title>
        <authorList>
            <person name="Klenk H.-P."/>
        </authorList>
    </citation>
    <scope>NUCLEOTIDE SEQUENCE [LARGE SCALE GENOMIC DNA]</scope>
    <source>
        <strain evidence="2 3">DSM 21574</strain>
    </source>
</reference>
<keyword evidence="1" id="KW-0472">Membrane</keyword>
<dbReference type="Proteomes" id="UP000221394">
    <property type="component" value="Unassembled WGS sequence"/>
</dbReference>
<name>A0A2A9EE93_9MICO</name>
<evidence type="ECO:0000313" key="2">
    <source>
        <dbReference type="EMBL" id="PFG37238.1"/>
    </source>
</evidence>
<dbReference type="EMBL" id="PDJH01000001">
    <property type="protein sequence ID" value="PFG37238.1"/>
    <property type="molecule type" value="Genomic_DNA"/>
</dbReference>
<feature type="transmembrane region" description="Helical" evidence="1">
    <location>
        <begin position="68"/>
        <end position="88"/>
    </location>
</feature>
<keyword evidence="1" id="KW-0812">Transmembrane</keyword>